<feature type="region of interest" description="Disordered" evidence="13">
    <location>
        <begin position="613"/>
        <end position="634"/>
    </location>
</feature>
<proteinExistence type="predicted"/>
<evidence type="ECO:0000256" key="3">
    <source>
        <dbReference type="ARBA" id="ARBA00023015"/>
    </source>
</evidence>
<evidence type="ECO:0000256" key="11">
    <source>
        <dbReference type="ARBA" id="ARBA00072725"/>
    </source>
</evidence>
<dbReference type="FunFam" id="1.10.10.10:FF:000245">
    <property type="entry name" value="forkhead box protein M1 isoform X2"/>
    <property type="match status" value="1"/>
</dbReference>
<dbReference type="GO" id="GO:0005634">
    <property type="term" value="C:nucleus"/>
    <property type="evidence" value="ECO:0007669"/>
    <property type="project" value="UniProtKB-SubCell"/>
</dbReference>
<keyword evidence="8 12" id="KW-0539">Nucleus</keyword>
<evidence type="ECO:0000256" key="7">
    <source>
        <dbReference type="ARBA" id="ARBA00023204"/>
    </source>
</evidence>
<dbReference type="PROSITE" id="PS50039">
    <property type="entry name" value="FORK_HEAD_3"/>
    <property type="match status" value="1"/>
</dbReference>
<evidence type="ECO:0000256" key="5">
    <source>
        <dbReference type="ARBA" id="ARBA00023159"/>
    </source>
</evidence>
<keyword evidence="9" id="KW-0131">Cell cycle</keyword>
<dbReference type="PANTHER" id="PTHR46878">
    <property type="entry name" value="FORKHEAD BOX PROTEIN M1"/>
    <property type="match status" value="1"/>
</dbReference>
<dbReference type="SMART" id="SM00339">
    <property type="entry name" value="FH"/>
    <property type="match status" value="1"/>
</dbReference>
<dbReference type="InterPro" id="IPR030456">
    <property type="entry name" value="TF_fork_head_CS_2"/>
</dbReference>
<gene>
    <name evidence="15" type="primary">FOXM1</name>
</gene>
<keyword evidence="5" id="KW-0010">Activator</keyword>
<dbReference type="Pfam" id="PF00250">
    <property type="entry name" value="Forkhead"/>
    <property type="match status" value="1"/>
</dbReference>
<feature type="compositionally biased region" description="Basic and acidic residues" evidence="13">
    <location>
        <begin position="28"/>
        <end position="55"/>
    </location>
</feature>
<evidence type="ECO:0000256" key="4">
    <source>
        <dbReference type="ARBA" id="ARBA00023125"/>
    </source>
</evidence>
<evidence type="ECO:0000256" key="2">
    <source>
        <dbReference type="ARBA" id="ARBA00022763"/>
    </source>
</evidence>
<dbReference type="GO" id="GO:0006357">
    <property type="term" value="P:regulation of transcription by RNA polymerase II"/>
    <property type="evidence" value="ECO:0007669"/>
    <property type="project" value="TreeGrafter"/>
</dbReference>
<keyword evidence="16" id="KW-1185">Reference proteome</keyword>
<feature type="compositionally biased region" description="Polar residues" evidence="13">
    <location>
        <begin position="449"/>
        <end position="460"/>
    </location>
</feature>
<feature type="compositionally biased region" description="Basic and acidic residues" evidence="13">
    <location>
        <begin position="434"/>
        <end position="444"/>
    </location>
</feature>
<evidence type="ECO:0000313" key="15">
    <source>
        <dbReference type="Ensembl" id="ENSTMTP00000021292.1"/>
    </source>
</evidence>
<keyword evidence="4 12" id="KW-0238">DNA-binding</keyword>
<evidence type="ECO:0000256" key="8">
    <source>
        <dbReference type="ARBA" id="ARBA00023242"/>
    </source>
</evidence>
<dbReference type="GO" id="GO:0000086">
    <property type="term" value="P:G2/M transition of mitotic cell cycle"/>
    <property type="evidence" value="ECO:0007669"/>
    <property type="project" value="InterPro"/>
</dbReference>
<dbReference type="InterPro" id="IPR047516">
    <property type="entry name" value="FH_FOXM1"/>
</dbReference>
<evidence type="ECO:0000313" key="16">
    <source>
        <dbReference type="Proteomes" id="UP000472274"/>
    </source>
</evidence>
<name>A0A674JMV2_9SAUR</name>
<comment type="subcellular location">
    <subcellularLocation>
        <location evidence="1 12">Nucleus</location>
    </subcellularLocation>
</comment>
<dbReference type="GeneTree" id="ENSGT00940000158804"/>
<keyword evidence="6" id="KW-0804">Transcription</keyword>
<dbReference type="GO" id="GO:0006281">
    <property type="term" value="P:DNA repair"/>
    <property type="evidence" value="ECO:0007669"/>
    <property type="project" value="UniProtKB-KW"/>
</dbReference>
<dbReference type="GO" id="GO:0003700">
    <property type="term" value="F:DNA-binding transcription factor activity"/>
    <property type="evidence" value="ECO:0007669"/>
    <property type="project" value="InterPro"/>
</dbReference>
<dbReference type="CDD" id="cd20029">
    <property type="entry name" value="FH_FOXM"/>
    <property type="match status" value="1"/>
</dbReference>
<organism evidence="15 16">
    <name type="scientific">Terrapene triunguis</name>
    <name type="common">Three-toed box turtle</name>
    <dbReference type="NCBI Taxonomy" id="2587831"/>
    <lineage>
        <taxon>Eukaryota</taxon>
        <taxon>Metazoa</taxon>
        <taxon>Chordata</taxon>
        <taxon>Craniata</taxon>
        <taxon>Vertebrata</taxon>
        <taxon>Euteleostomi</taxon>
        <taxon>Archelosauria</taxon>
        <taxon>Testudinata</taxon>
        <taxon>Testudines</taxon>
        <taxon>Cryptodira</taxon>
        <taxon>Durocryptodira</taxon>
        <taxon>Testudinoidea</taxon>
        <taxon>Emydidae</taxon>
        <taxon>Terrapene</taxon>
    </lineage>
</organism>
<keyword evidence="3" id="KW-0805">Transcription regulation</keyword>
<sequence>MRTSPRRPLILKRRKLTLPDGNASNSPARDEPDGESKGVPKQEHSKGDKPRDRVECGTQKFPAGIKIINHPTMPNTQVVIIPPDADIQSIIEALTAKGRECGSNGPNKFILISSGGSSRPTGSTAAQQTLQSKAETTLARSTRCFSLRAPSGASRLSVCFPAGSGEATSSGLDNSLTNIQWLGKMSSDGLGPCTVKQEMEKENQTPVQETIKIEEDSIAATATSSSLWQDSISERPPYSYMAMIQFAINSTEKKRMTLKDIYTWIEDHFPYFKYVAKPGWKNSIRHNLSLHDMFVRETSANGKISFWTIHPDANRYLTLDQVFKPLDAGSPTSPEYSESVRLSLCRTLADPFSSLPGRKMKPLLPRVSSYLVPIQFPVSQPLILQSSLKVPQPMAQGASLSGSEAIRSSKRVRIAPKVLPSTEEPSSYLTTGPVKEKSHCDERPPPFAPTQSVKENNSQPGEAPASFPAALCIKEEKEDSYPDKWLPSFPPVSSIKEEPVQSDEETGLLLPVPCVKREKHFTVLKSPPRGVSDTVIIKRRKMGRSRRKQHLVLPCSEEPVLVLPESGGSDSFRLASDLPFLQETQSLELSCSQEEGGPFKTPVKEMFCKLPVSSTPSKVPTATPPMGGPDSWRFAPIAKESSELDFSPVRTPQVPFTSLQENLDLLGFNSTPLKNSLFDSPRQLLQTESNDMVSGPLTSSPASNPESTKQSSPELPASGLPENQSLMEGLVLDTMNNSLSKILLDISFSGLEDDILGPEMSWSQFIPELR</sequence>
<keyword evidence="2" id="KW-0227">DNA damage</keyword>
<dbReference type="PROSITE" id="PS00658">
    <property type="entry name" value="FORK_HEAD_2"/>
    <property type="match status" value="1"/>
</dbReference>
<keyword evidence="7" id="KW-0234">DNA repair</keyword>
<dbReference type="PANTHER" id="PTHR46878:SF1">
    <property type="entry name" value="FORKHEAD BOX PROTEIN M1"/>
    <property type="match status" value="1"/>
</dbReference>
<evidence type="ECO:0000256" key="1">
    <source>
        <dbReference type="ARBA" id="ARBA00004123"/>
    </source>
</evidence>
<dbReference type="InterPro" id="IPR036388">
    <property type="entry name" value="WH-like_DNA-bd_sf"/>
</dbReference>
<dbReference type="Proteomes" id="UP000472274">
    <property type="component" value="Unplaced"/>
</dbReference>
<feature type="DNA-binding region" description="Fork-head" evidence="12">
    <location>
        <begin position="235"/>
        <end position="328"/>
    </location>
</feature>
<feature type="domain" description="Fork-head" evidence="14">
    <location>
        <begin position="235"/>
        <end position="328"/>
    </location>
</feature>
<evidence type="ECO:0000256" key="6">
    <source>
        <dbReference type="ARBA" id="ARBA00023163"/>
    </source>
</evidence>
<evidence type="ECO:0000259" key="14">
    <source>
        <dbReference type="PROSITE" id="PS50039"/>
    </source>
</evidence>
<feature type="region of interest" description="Disordered" evidence="13">
    <location>
        <begin position="1"/>
        <end position="56"/>
    </location>
</feature>
<evidence type="ECO:0000256" key="9">
    <source>
        <dbReference type="ARBA" id="ARBA00023306"/>
    </source>
</evidence>
<feature type="region of interest" description="Disordered" evidence="13">
    <location>
        <begin position="691"/>
        <end position="721"/>
    </location>
</feature>
<dbReference type="PROSITE" id="PS00657">
    <property type="entry name" value="FORK_HEAD_1"/>
    <property type="match status" value="1"/>
</dbReference>
<reference evidence="15" key="1">
    <citation type="submission" date="2025-08" db="UniProtKB">
        <authorList>
            <consortium name="Ensembl"/>
        </authorList>
    </citation>
    <scope>IDENTIFICATION</scope>
</reference>
<evidence type="ECO:0000256" key="12">
    <source>
        <dbReference type="PROSITE-ProRule" id="PRU00089"/>
    </source>
</evidence>
<dbReference type="InterPro" id="IPR018122">
    <property type="entry name" value="TF_fork_head_CS_1"/>
</dbReference>
<feature type="region of interest" description="Disordered" evidence="13">
    <location>
        <begin position="416"/>
        <end position="465"/>
    </location>
</feature>
<evidence type="ECO:0000256" key="13">
    <source>
        <dbReference type="SAM" id="MobiDB-lite"/>
    </source>
</evidence>
<dbReference type="AlphaFoldDB" id="A0A674JMV2"/>
<dbReference type="GO" id="GO:0042127">
    <property type="term" value="P:regulation of cell population proliferation"/>
    <property type="evidence" value="ECO:0007669"/>
    <property type="project" value="TreeGrafter"/>
</dbReference>
<dbReference type="PRINTS" id="PR00053">
    <property type="entry name" value="FORKHEAD"/>
</dbReference>
<accession>A0A674JMV2</accession>
<dbReference type="SUPFAM" id="SSF46785">
    <property type="entry name" value="Winged helix' DNA-binding domain"/>
    <property type="match status" value="1"/>
</dbReference>
<protein>
    <recommendedName>
        <fullName evidence="11">Forkhead box protein M1</fullName>
    </recommendedName>
</protein>
<dbReference type="GO" id="GO:0000977">
    <property type="term" value="F:RNA polymerase II transcription regulatory region sequence-specific DNA binding"/>
    <property type="evidence" value="ECO:0007669"/>
    <property type="project" value="TreeGrafter"/>
</dbReference>
<dbReference type="Gene3D" id="1.10.10.10">
    <property type="entry name" value="Winged helix-like DNA-binding domain superfamily/Winged helix DNA-binding domain"/>
    <property type="match status" value="1"/>
</dbReference>
<dbReference type="InterPro" id="IPR036390">
    <property type="entry name" value="WH_DNA-bd_sf"/>
</dbReference>
<reference evidence="15" key="2">
    <citation type="submission" date="2025-09" db="UniProtKB">
        <authorList>
            <consortium name="Ensembl"/>
        </authorList>
    </citation>
    <scope>IDENTIFICATION</scope>
</reference>
<dbReference type="Ensembl" id="ENSTMTT00000022042.1">
    <property type="protein sequence ID" value="ENSTMTP00000021292.1"/>
    <property type="gene ID" value="ENSTMTG00000015429.1"/>
</dbReference>
<comment type="function">
    <text evidence="10">Transcription factor regulating the expression of cell cycle genes essential for DNA replication and mitosis. Plays a role in the control of cell proliferation. Also plays a role in DNA break repair, participating in the DNA damage checkpoint response. Promotes transcription of PHB2.</text>
</comment>
<dbReference type="InterPro" id="IPR001766">
    <property type="entry name" value="Fork_head_dom"/>
</dbReference>
<feature type="compositionally biased region" description="Polar residues" evidence="13">
    <location>
        <begin position="691"/>
        <end position="713"/>
    </location>
</feature>
<dbReference type="InterPro" id="IPR042839">
    <property type="entry name" value="FOXM1"/>
</dbReference>
<evidence type="ECO:0000256" key="10">
    <source>
        <dbReference type="ARBA" id="ARBA00053415"/>
    </source>
</evidence>